<evidence type="ECO:0000313" key="7">
    <source>
        <dbReference type="Proteomes" id="UP000593567"/>
    </source>
</evidence>
<evidence type="ECO:0000313" key="6">
    <source>
        <dbReference type="EMBL" id="KAF6039454.1"/>
    </source>
</evidence>
<feature type="domain" description="RING-type" evidence="5">
    <location>
        <begin position="105"/>
        <end position="145"/>
    </location>
</feature>
<keyword evidence="3" id="KW-0862">Zinc</keyword>
<dbReference type="InterPro" id="IPR027370">
    <property type="entry name" value="Znf-RING_euk"/>
</dbReference>
<evidence type="ECO:0000256" key="3">
    <source>
        <dbReference type="ARBA" id="ARBA00022833"/>
    </source>
</evidence>
<sequence length="291" mass="33011">MAAQQVLHLTEQTNYGLYDFPIYRLCMECFEEGELCQLPGCVHSMCSSCIGESAENVGGYENSEQAMKELEDGLANLMTKHKRKFAEKEGFDLLEELTDADYPICADCLREKELRKLPQCTHLLCRECIENLQQSSTSFGCPAPNCDALCTGVVSSFPVATEAMNKLKALDAKRGSMQVTGGYTEMEEYVTQCRGDVHAALKNCTKRIRDLKRAEERRRQFQRLQTLANGTNQFFKSVITAIKEQALWVWYKLENVVEAFKGWLTLGFEWLGSCAEAVFKGFQWGLSFFKK</sequence>
<protein>
    <recommendedName>
        <fullName evidence="5">RING-type domain-containing protein</fullName>
    </recommendedName>
</protein>
<keyword evidence="1" id="KW-0479">Metal-binding</keyword>
<dbReference type="PROSITE" id="PS00518">
    <property type="entry name" value="ZF_RING_1"/>
    <property type="match status" value="1"/>
</dbReference>
<dbReference type="InterPro" id="IPR017907">
    <property type="entry name" value="Znf_RING_CS"/>
</dbReference>
<dbReference type="Pfam" id="PF13445">
    <property type="entry name" value="zf-RING_UBOX"/>
    <property type="match status" value="1"/>
</dbReference>
<evidence type="ECO:0000256" key="2">
    <source>
        <dbReference type="ARBA" id="ARBA00022771"/>
    </source>
</evidence>
<dbReference type="GO" id="GO:0008270">
    <property type="term" value="F:zinc ion binding"/>
    <property type="evidence" value="ECO:0007669"/>
    <property type="project" value="UniProtKB-KW"/>
</dbReference>
<dbReference type="InterPro" id="IPR001841">
    <property type="entry name" value="Znf_RING"/>
</dbReference>
<evidence type="ECO:0000259" key="5">
    <source>
        <dbReference type="PROSITE" id="PS50089"/>
    </source>
</evidence>
<organism evidence="6 7">
    <name type="scientific">Bugula neritina</name>
    <name type="common">Brown bryozoan</name>
    <name type="synonym">Sertularia neritina</name>
    <dbReference type="NCBI Taxonomy" id="10212"/>
    <lineage>
        <taxon>Eukaryota</taxon>
        <taxon>Metazoa</taxon>
        <taxon>Spiralia</taxon>
        <taxon>Lophotrochozoa</taxon>
        <taxon>Bryozoa</taxon>
        <taxon>Gymnolaemata</taxon>
        <taxon>Cheilostomatida</taxon>
        <taxon>Flustrina</taxon>
        <taxon>Buguloidea</taxon>
        <taxon>Bugulidae</taxon>
        <taxon>Bugula</taxon>
    </lineage>
</organism>
<dbReference type="EMBL" id="VXIV02000258">
    <property type="protein sequence ID" value="KAF6039454.1"/>
    <property type="molecule type" value="Genomic_DNA"/>
</dbReference>
<keyword evidence="7" id="KW-1185">Reference proteome</keyword>
<dbReference type="PROSITE" id="PS50089">
    <property type="entry name" value="ZF_RING_2"/>
    <property type="match status" value="1"/>
</dbReference>
<keyword evidence="2 4" id="KW-0863">Zinc-finger</keyword>
<reference evidence="6" key="1">
    <citation type="submission" date="2020-06" db="EMBL/GenBank/DDBJ databases">
        <title>Draft genome of Bugula neritina, a colonial animal packing powerful symbionts and potential medicines.</title>
        <authorList>
            <person name="Rayko M."/>
        </authorList>
    </citation>
    <scope>NUCLEOTIDE SEQUENCE [LARGE SCALE GENOMIC DNA]</scope>
    <source>
        <strain evidence="6">Kwan_BN1</strain>
    </source>
</reference>
<name>A0A7J7KMR3_BUGNE</name>
<dbReference type="OrthoDB" id="426657at2759"/>
<dbReference type="AlphaFoldDB" id="A0A7J7KMR3"/>
<dbReference type="Gene3D" id="3.30.40.10">
    <property type="entry name" value="Zinc/RING finger domain, C3HC4 (zinc finger)"/>
    <property type="match status" value="1"/>
</dbReference>
<gene>
    <name evidence="6" type="ORF">EB796_002231</name>
</gene>
<evidence type="ECO:0000256" key="4">
    <source>
        <dbReference type="PROSITE-ProRule" id="PRU00175"/>
    </source>
</evidence>
<dbReference type="Proteomes" id="UP000593567">
    <property type="component" value="Unassembled WGS sequence"/>
</dbReference>
<dbReference type="SUPFAM" id="SSF57850">
    <property type="entry name" value="RING/U-box"/>
    <property type="match status" value="1"/>
</dbReference>
<evidence type="ECO:0000256" key="1">
    <source>
        <dbReference type="ARBA" id="ARBA00022723"/>
    </source>
</evidence>
<comment type="caution">
    <text evidence="6">The sequence shown here is derived from an EMBL/GenBank/DDBJ whole genome shotgun (WGS) entry which is preliminary data.</text>
</comment>
<dbReference type="InterPro" id="IPR013083">
    <property type="entry name" value="Znf_RING/FYVE/PHD"/>
</dbReference>
<accession>A0A7J7KMR3</accession>
<proteinExistence type="predicted"/>